<evidence type="ECO:0000313" key="3">
    <source>
        <dbReference type="Proteomes" id="UP000644756"/>
    </source>
</evidence>
<protein>
    <submittedName>
        <fullName evidence="2">Uncharacterized protein</fullName>
    </submittedName>
</protein>
<dbReference type="RefSeq" id="WP_188528381.1">
    <property type="nucleotide sequence ID" value="NZ_BMGR01000001.1"/>
</dbReference>
<name>A0A917CIA7_9BACL</name>
<reference evidence="2" key="1">
    <citation type="journal article" date="2014" name="Int. J. Syst. Evol. Microbiol.">
        <title>Complete genome sequence of Corynebacterium casei LMG S-19264T (=DSM 44701T), isolated from a smear-ripened cheese.</title>
        <authorList>
            <consortium name="US DOE Joint Genome Institute (JGI-PGF)"/>
            <person name="Walter F."/>
            <person name="Albersmeier A."/>
            <person name="Kalinowski J."/>
            <person name="Ruckert C."/>
        </authorList>
    </citation>
    <scope>NUCLEOTIDE SEQUENCE</scope>
    <source>
        <strain evidence="2">CGMCC 1.12987</strain>
    </source>
</reference>
<sequence>MSVVIIIDAGIPVSTLLFFACPEAVLLVLFVMKNIVNWPCGERQQICKSFQEVLFL</sequence>
<keyword evidence="1" id="KW-1133">Transmembrane helix</keyword>
<accession>A0A917CIA7</accession>
<feature type="transmembrane region" description="Helical" evidence="1">
    <location>
        <begin position="6"/>
        <end position="31"/>
    </location>
</feature>
<reference evidence="2" key="2">
    <citation type="submission" date="2020-09" db="EMBL/GenBank/DDBJ databases">
        <authorList>
            <person name="Sun Q."/>
            <person name="Zhou Y."/>
        </authorList>
    </citation>
    <scope>NUCLEOTIDE SEQUENCE</scope>
    <source>
        <strain evidence="2">CGMCC 1.12987</strain>
    </source>
</reference>
<gene>
    <name evidence="2" type="ORF">GCM10010916_03280</name>
</gene>
<proteinExistence type="predicted"/>
<comment type="caution">
    <text evidence="2">The sequence shown here is derived from an EMBL/GenBank/DDBJ whole genome shotgun (WGS) entry which is preliminary data.</text>
</comment>
<organism evidence="2 3">
    <name type="scientific">Paenibacillus abyssi</name>
    <dbReference type="NCBI Taxonomy" id="1340531"/>
    <lineage>
        <taxon>Bacteria</taxon>
        <taxon>Bacillati</taxon>
        <taxon>Bacillota</taxon>
        <taxon>Bacilli</taxon>
        <taxon>Bacillales</taxon>
        <taxon>Paenibacillaceae</taxon>
        <taxon>Paenibacillus</taxon>
    </lineage>
</organism>
<keyword evidence="1" id="KW-0472">Membrane</keyword>
<dbReference type="AlphaFoldDB" id="A0A917CIA7"/>
<evidence type="ECO:0000256" key="1">
    <source>
        <dbReference type="SAM" id="Phobius"/>
    </source>
</evidence>
<dbReference type="Proteomes" id="UP000644756">
    <property type="component" value="Unassembled WGS sequence"/>
</dbReference>
<dbReference type="EMBL" id="BMGR01000001">
    <property type="protein sequence ID" value="GGF89282.1"/>
    <property type="molecule type" value="Genomic_DNA"/>
</dbReference>
<keyword evidence="3" id="KW-1185">Reference proteome</keyword>
<evidence type="ECO:0000313" key="2">
    <source>
        <dbReference type="EMBL" id="GGF89282.1"/>
    </source>
</evidence>
<keyword evidence="1" id="KW-0812">Transmembrane</keyword>